<proteinExistence type="predicted"/>
<sequence length="176" mass="20437">MRTYKRLRTNQTIAAENEYREEDQNVTENMNVSKANNQPEYVNVDSTIAEADNLAVLTGLPEILPTRMEVKEDYWKGIDDDMSKGPQFVLLKDFVSKEDRVEPSSKQLHKNKRKRYHAHDQPIKRRRNLFNASPSMRTTQHVPDRPDLEPLPLDDTLASPSSFLRKDTGRSAVVWR</sequence>
<reference evidence="2" key="1">
    <citation type="journal article" date="2022" name="Plant J.">
        <title>Strategies of tolerance reflected in two North American maple genomes.</title>
        <authorList>
            <person name="McEvoy S.L."/>
            <person name="Sezen U.U."/>
            <person name="Trouern-Trend A."/>
            <person name="McMahon S.M."/>
            <person name="Schaberg P.G."/>
            <person name="Yang J."/>
            <person name="Wegrzyn J.L."/>
            <person name="Swenson N.G."/>
        </authorList>
    </citation>
    <scope>NUCLEOTIDE SEQUENCE</scope>
    <source>
        <strain evidence="2">91603</strain>
    </source>
</reference>
<feature type="compositionally biased region" description="Polar residues" evidence="1">
    <location>
        <begin position="130"/>
        <end position="141"/>
    </location>
</feature>
<evidence type="ECO:0000313" key="2">
    <source>
        <dbReference type="EMBL" id="KAI9200182.1"/>
    </source>
</evidence>
<dbReference type="EMBL" id="JAJSOW010000001">
    <property type="protein sequence ID" value="KAI9200182.1"/>
    <property type="molecule type" value="Genomic_DNA"/>
</dbReference>
<feature type="compositionally biased region" description="Basic residues" evidence="1">
    <location>
        <begin position="107"/>
        <end position="117"/>
    </location>
</feature>
<keyword evidence="3" id="KW-1185">Reference proteome</keyword>
<organism evidence="2 3">
    <name type="scientific">Acer negundo</name>
    <name type="common">Box elder</name>
    <dbReference type="NCBI Taxonomy" id="4023"/>
    <lineage>
        <taxon>Eukaryota</taxon>
        <taxon>Viridiplantae</taxon>
        <taxon>Streptophyta</taxon>
        <taxon>Embryophyta</taxon>
        <taxon>Tracheophyta</taxon>
        <taxon>Spermatophyta</taxon>
        <taxon>Magnoliopsida</taxon>
        <taxon>eudicotyledons</taxon>
        <taxon>Gunneridae</taxon>
        <taxon>Pentapetalae</taxon>
        <taxon>rosids</taxon>
        <taxon>malvids</taxon>
        <taxon>Sapindales</taxon>
        <taxon>Sapindaceae</taxon>
        <taxon>Hippocastanoideae</taxon>
        <taxon>Acereae</taxon>
        <taxon>Acer</taxon>
    </lineage>
</organism>
<feature type="region of interest" description="Disordered" evidence="1">
    <location>
        <begin position="101"/>
        <end position="162"/>
    </location>
</feature>
<reference evidence="2" key="2">
    <citation type="submission" date="2023-02" db="EMBL/GenBank/DDBJ databases">
        <authorList>
            <person name="Swenson N.G."/>
            <person name="Wegrzyn J.L."/>
            <person name="Mcevoy S.L."/>
        </authorList>
    </citation>
    <scope>NUCLEOTIDE SEQUENCE</scope>
    <source>
        <strain evidence="2">91603</strain>
        <tissue evidence="2">Leaf</tissue>
    </source>
</reference>
<gene>
    <name evidence="2" type="ORF">LWI28_003819</name>
</gene>
<dbReference type="AlphaFoldDB" id="A0AAD5JRK3"/>
<name>A0AAD5JRK3_ACENE</name>
<comment type="caution">
    <text evidence="2">The sequence shown here is derived from an EMBL/GenBank/DDBJ whole genome shotgun (WGS) entry which is preliminary data.</text>
</comment>
<accession>A0AAD5JRK3</accession>
<evidence type="ECO:0000313" key="3">
    <source>
        <dbReference type="Proteomes" id="UP001064489"/>
    </source>
</evidence>
<dbReference type="Proteomes" id="UP001064489">
    <property type="component" value="Chromosome 9"/>
</dbReference>
<protein>
    <submittedName>
        <fullName evidence="2">Uncharacterized protein</fullName>
    </submittedName>
</protein>
<evidence type="ECO:0000256" key="1">
    <source>
        <dbReference type="SAM" id="MobiDB-lite"/>
    </source>
</evidence>